<dbReference type="Pfam" id="PF17755">
    <property type="entry name" value="UvrA_DNA-bind"/>
    <property type="match status" value="1"/>
</dbReference>
<reference evidence="18 19" key="1">
    <citation type="submission" date="2020-08" db="EMBL/GenBank/DDBJ databases">
        <title>Sequencing the genomes of 1000 actinobacteria strains.</title>
        <authorList>
            <person name="Klenk H.-P."/>
        </authorList>
    </citation>
    <scope>NUCLEOTIDE SEQUENCE [LARGE SCALE GENOMIC DNA]</scope>
    <source>
        <strain evidence="18 19">DSM 45823</strain>
    </source>
</reference>
<protein>
    <recommendedName>
        <fullName evidence="15">UvrABC system protein A</fullName>
    </recommendedName>
    <alternativeName>
        <fullName evidence="16">Excinuclease ABC subunit A</fullName>
    </alternativeName>
</protein>
<evidence type="ECO:0000256" key="1">
    <source>
        <dbReference type="ARBA" id="ARBA00004496"/>
    </source>
</evidence>
<sequence length="756" mass="81633">MTADSILVTGARENNLKDVTLAIPKNRIVVFTGVSGSGKSSIVFDTVAVESQRQLNETFSWFVRSRLPKYDKPEADSIDNLSPAIVVDQKPIGGNSRSTVGTMTDIYSVIRVLFSRCGVPEAGTSSVFSFNDPQGMCPECDGLGRIVRLDLDRFLDRSRSLNEGPFRFPQTGVGSIYWQMYAGSGRFDLDKPLADYTAEEWEFLLHGTGKTALTSEAGTYTLNYEGVVDRFTRLYLKRDISTLADKTRDAVLSVVSEVTCPACDGARLNERALASRINGHTIADYSRMEITDLVETLAAIDDPVGAPIAAAAIERLRRVISIGLGYLTLGRETSTLSGGEGQRLKMVRHLGSALTGMTYIFDEPSVGLHPRDVHRLNELLVQLRDKGNTVLVVEHDPDVIAVADHVIDIGPGAGAHGGEVVFQGEVAALRQADTPTGRGLRNVVPIKTEVRAPTGELRIENASLHNLRNVSVGVPTGVLTAVTGVAGSGKSTLISEVFVAEHPEAIVVDQSAIGVSSRSSPASYVGVLDHIRRLFAQENGGRKAGVDAGMFSYNSAGACPSCEGRGVIYTDLAFMDPITTTCEVCEGRRFSDEVLKYTVRGKSIADVLEMTAEQALDFFPEKRIHTRLRTLNEVGLDYLTLGQPLSTLSGGERQRIKLANELHKTGSVYVLDEPTTGLHMADIGRLVALLDRLVDGGNTVVVIEHNLDVVKRADWIIDLGPDGGKHGGQIVFEGTPAALLDHPTSLTAEHVRRSLS</sequence>
<keyword evidence="8" id="KW-0863">Zinc-finger</keyword>
<evidence type="ECO:0000256" key="6">
    <source>
        <dbReference type="ARBA" id="ARBA00022763"/>
    </source>
</evidence>
<dbReference type="SUPFAM" id="SSF52540">
    <property type="entry name" value="P-loop containing nucleoside triphosphate hydrolases"/>
    <property type="match status" value="2"/>
</dbReference>
<evidence type="ECO:0000256" key="12">
    <source>
        <dbReference type="ARBA" id="ARBA00023125"/>
    </source>
</evidence>
<evidence type="ECO:0000256" key="5">
    <source>
        <dbReference type="ARBA" id="ARBA00022741"/>
    </source>
</evidence>
<proteinExistence type="inferred from homology"/>
<keyword evidence="6" id="KW-0227">DNA damage</keyword>
<evidence type="ECO:0000259" key="17">
    <source>
        <dbReference type="PROSITE" id="PS50893"/>
    </source>
</evidence>
<comment type="subcellular location">
    <subcellularLocation>
        <location evidence="1">Cytoplasm</location>
    </subcellularLocation>
</comment>
<organism evidence="18 19">
    <name type="scientific">Thermomonospora cellulosilytica</name>
    <dbReference type="NCBI Taxonomy" id="1411118"/>
    <lineage>
        <taxon>Bacteria</taxon>
        <taxon>Bacillati</taxon>
        <taxon>Actinomycetota</taxon>
        <taxon>Actinomycetes</taxon>
        <taxon>Streptosporangiales</taxon>
        <taxon>Thermomonosporaceae</taxon>
        <taxon>Thermomonospora</taxon>
    </lineage>
</organism>
<name>A0A7W3N5J6_9ACTN</name>
<dbReference type="CDD" id="cd03270">
    <property type="entry name" value="ABC_UvrA_I"/>
    <property type="match status" value="1"/>
</dbReference>
<evidence type="ECO:0000256" key="9">
    <source>
        <dbReference type="ARBA" id="ARBA00022833"/>
    </source>
</evidence>
<evidence type="ECO:0000256" key="7">
    <source>
        <dbReference type="ARBA" id="ARBA00022769"/>
    </source>
</evidence>
<dbReference type="GO" id="GO:0016887">
    <property type="term" value="F:ATP hydrolysis activity"/>
    <property type="evidence" value="ECO:0007669"/>
    <property type="project" value="InterPro"/>
</dbReference>
<dbReference type="InterPro" id="IPR003439">
    <property type="entry name" value="ABC_transporter-like_ATP-bd"/>
</dbReference>
<keyword evidence="4" id="KW-0677">Repeat</keyword>
<keyword evidence="5" id="KW-0547">Nucleotide-binding</keyword>
<keyword evidence="12" id="KW-0238">DNA-binding</keyword>
<dbReference type="PROSITE" id="PS00211">
    <property type="entry name" value="ABC_TRANSPORTER_1"/>
    <property type="match status" value="1"/>
</dbReference>
<dbReference type="InterPro" id="IPR027417">
    <property type="entry name" value="P-loop_NTPase"/>
</dbReference>
<keyword evidence="9" id="KW-0862">Zinc</keyword>
<accession>A0A7W3N5J6</accession>
<feature type="domain" description="ABC transporter" evidence="17">
    <location>
        <begin position="1"/>
        <end position="436"/>
    </location>
</feature>
<dbReference type="GO" id="GO:0006281">
    <property type="term" value="P:DNA repair"/>
    <property type="evidence" value="ECO:0007669"/>
    <property type="project" value="UniProtKB-KW"/>
</dbReference>
<evidence type="ECO:0000256" key="8">
    <source>
        <dbReference type="ARBA" id="ARBA00022771"/>
    </source>
</evidence>
<evidence type="ECO:0000256" key="13">
    <source>
        <dbReference type="ARBA" id="ARBA00023204"/>
    </source>
</evidence>
<keyword evidence="19" id="KW-1185">Reference proteome</keyword>
<evidence type="ECO:0000256" key="10">
    <source>
        <dbReference type="ARBA" id="ARBA00022840"/>
    </source>
</evidence>
<feature type="domain" description="ABC transporter" evidence="17">
    <location>
        <begin position="446"/>
        <end position="752"/>
    </location>
</feature>
<evidence type="ECO:0000256" key="14">
    <source>
        <dbReference type="ARBA" id="ARBA00038000"/>
    </source>
</evidence>
<dbReference type="Gene3D" id="1.20.1580.10">
    <property type="entry name" value="ABC transporter ATPase like domain"/>
    <property type="match status" value="2"/>
</dbReference>
<dbReference type="InterPro" id="IPR003593">
    <property type="entry name" value="AAA+_ATPase"/>
</dbReference>
<evidence type="ECO:0000313" key="19">
    <source>
        <dbReference type="Proteomes" id="UP000539313"/>
    </source>
</evidence>
<dbReference type="GO" id="GO:0005737">
    <property type="term" value="C:cytoplasm"/>
    <property type="evidence" value="ECO:0007669"/>
    <property type="project" value="UniProtKB-SubCell"/>
</dbReference>
<keyword evidence="7" id="KW-0228">DNA excision</keyword>
<evidence type="ECO:0000256" key="11">
    <source>
        <dbReference type="ARBA" id="ARBA00022881"/>
    </source>
</evidence>
<dbReference type="AlphaFoldDB" id="A0A7W3N5J6"/>
<dbReference type="Pfam" id="PF00005">
    <property type="entry name" value="ABC_tran"/>
    <property type="match status" value="1"/>
</dbReference>
<dbReference type="PROSITE" id="PS50893">
    <property type="entry name" value="ABC_TRANSPORTER_2"/>
    <property type="match status" value="2"/>
</dbReference>
<dbReference type="GO" id="GO:0005524">
    <property type="term" value="F:ATP binding"/>
    <property type="evidence" value="ECO:0007669"/>
    <property type="project" value="UniProtKB-KW"/>
</dbReference>
<dbReference type="Proteomes" id="UP000539313">
    <property type="component" value="Unassembled WGS sequence"/>
</dbReference>
<dbReference type="Gene3D" id="1.10.8.280">
    <property type="entry name" value="ABC transporter ATPase domain-like"/>
    <property type="match status" value="1"/>
</dbReference>
<dbReference type="InterPro" id="IPR041552">
    <property type="entry name" value="UvrA_DNA-bd"/>
</dbReference>
<keyword evidence="2" id="KW-0963">Cytoplasm</keyword>
<evidence type="ECO:0000256" key="3">
    <source>
        <dbReference type="ARBA" id="ARBA00022723"/>
    </source>
</evidence>
<keyword evidence="13" id="KW-0234">DNA repair</keyword>
<comment type="similarity">
    <text evidence="14">Belongs to the ABC transporter superfamily. UvrA family.</text>
</comment>
<dbReference type="Gene3D" id="3.40.50.300">
    <property type="entry name" value="P-loop containing nucleotide triphosphate hydrolases"/>
    <property type="match status" value="3"/>
</dbReference>
<dbReference type="InterPro" id="IPR017871">
    <property type="entry name" value="ABC_transporter-like_CS"/>
</dbReference>
<evidence type="ECO:0000256" key="15">
    <source>
        <dbReference type="ARBA" id="ARBA00039316"/>
    </source>
</evidence>
<gene>
    <name evidence="18" type="ORF">HNR21_006749</name>
</gene>
<keyword evidence="10" id="KW-0067">ATP-binding</keyword>
<evidence type="ECO:0000256" key="4">
    <source>
        <dbReference type="ARBA" id="ARBA00022737"/>
    </source>
</evidence>
<dbReference type="GO" id="GO:0008270">
    <property type="term" value="F:zinc ion binding"/>
    <property type="evidence" value="ECO:0007669"/>
    <property type="project" value="UniProtKB-KW"/>
</dbReference>
<comment type="caution">
    <text evidence="18">The sequence shown here is derived from an EMBL/GenBank/DDBJ whole genome shotgun (WGS) entry which is preliminary data.</text>
</comment>
<dbReference type="GO" id="GO:0004518">
    <property type="term" value="F:nuclease activity"/>
    <property type="evidence" value="ECO:0007669"/>
    <property type="project" value="UniProtKB-KW"/>
</dbReference>
<evidence type="ECO:0000313" key="18">
    <source>
        <dbReference type="EMBL" id="MBA9007867.1"/>
    </source>
</evidence>
<dbReference type="RefSeq" id="WP_220500399.1">
    <property type="nucleotide sequence ID" value="NZ_JACJII010000001.1"/>
</dbReference>
<dbReference type="GO" id="GO:0003677">
    <property type="term" value="F:DNA binding"/>
    <property type="evidence" value="ECO:0007669"/>
    <property type="project" value="UniProtKB-KW"/>
</dbReference>
<dbReference type="SMART" id="SM00382">
    <property type="entry name" value="AAA"/>
    <property type="match status" value="2"/>
</dbReference>
<evidence type="ECO:0000256" key="2">
    <source>
        <dbReference type="ARBA" id="ARBA00022490"/>
    </source>
</evidence>
<dbReference type="EMBL" id="JACJII010000001">
    <property type="protein sequence ID" value="MBA9007867.1"/>
    <property type="molecule type" value="Genomic_DNA"/>
</dbReference>
<dbReference type="PANTHER" id="PTHR43152:SF3">
    <property type="entry name" value="UVRABC SYSTEM PROTEIN A"/>
    <property type="match status" value="1"/>
</dbReference>
<keyword evidence="11" id="KW-0267">Excision nuclease</keyword>
<dbReference type="PANTHER" id="PTHR43152">
    <property type="entry name" value="UVRABC SYSTEM PROTEIN A"/>
    <property type="match status" value="1"/>
</dbReference>
<keyword evidence="3" id="KW-0479">Metal-binding</keyword>
<evidence type="ECO:0000256" key="16">
    <source>
        <dbReference type="ARBA" id="ARBA00042156"/>
    </source>
</evidence>